<proteinExistence type="predicted"/>
<keyword evidence="2" id="KW-1185">Reference proteome</keyword>
<protein>
    <submittedName>
        <fullName evidence="1">Uncharacterized protein</fullName>
    </submittedName>
</protein>
<dbReference type="EMBL" id="QRDQ01000008">
    <property type="protein sequence ID" value="RED25405.1"/>
    <property type="molecule type" value="Genomic_DNA"/>
</dbReference>
<reference evidence="1 2" key="1">
    <citation type="submission" date="2018-07" db="EMBL/GenBank/DDBJ databases">
        <title>Genomic Encyclopedia of Archaeal and Bacterial Type Strains, Phase II (KMG-II): from individual species to whole genera.</title>
        <authorList>
            <person name="Goeker M."/>
        </authorList>
    </citation>
    <scope>NUCLEOTIDE SEQUENCE [LARGE SCALE GENOMIC DNA]</scope>
    <source>
        <strain evidence="1 2">DSM 25795</strain>
    </source>
</reference>
<organism evidence="1 2">
    <name type="scientific">Flavobacterium cutihirudinis</name>
    <dbReference type="NCBI Taxonomy" id="1265740"/>
    <lineage>
        <taxon>Bacteria</taxon>
        <taxon>Pseudomonadati</taxon>
        <taxon>Bacteroidota</taxon>
        <taxon>Flavobacteriia</taxon>
        <taxon>Flavobacteriales</taxon>
        <taxon>Flavobacteriaceae</taxon>
        <taxon>Flavobacterium</taxon>
    </lineage>
</organism>
<evidence type="ECO:0000313" key="2">
    <source>
        <dbReference type="Proteomes" id="UP000257004"/>
    </source>
</evidence>
<gene>
    <name evidence="1" type="ORF">BD847_2158</name>
</gene>
<dbReference type="AlphaFoldDB" id="A0A3D9FXC2"/>
<name>A0A3D9FXC2_9FLAO</name>
<evidence type="ECO:0000313" key="1">
    <source>
        <dbReference type="EMBL" id="RED25405.1"/>
    </source>
</evidence>
<sequence length="81" mass="9390">MILIIELLQSLLPIEYKILNSLVSFPCFCFFFDGRESVYQQTLSIFTNKSFAIFQSYTAPFICLLNMKKSFAGYPQKTLNN</sequence>
<dbReference type="Proteomes" id="UP000257004">
    <property type="component" value="Unassembled WGS sequence"/>
</dbReference>
<accession>A0A3D9FXC2</accession>
<comment type="caution">
    <text evidence="1">The sequence shown here is derived from an EMBL/GenBank/DDBJ whole genome shotgun (WGS) entry which is preliminary data.</text>
</comment>